<dbReference type="EMBL" id="AMKT01000083">
    <property type="protein sequence ID" value="OXG13137.1"/>
    <property type="molecule type" value="Genomic_DNA"/>
</dbReference>
<keyword evidence="1" id="KW-0479">Metal-binding</keyword>
<dbReference type="PROSITE" id="PS51397">
    <property type="entry name" value="WLM"/>
    <property type="match status" value="1"/>
</dbReference>
<comment type="caution">
    <text evidence="6">The sequence shown here is derived from an EMBL/GenBank/DDBJ whole genome shotgun (WGS) entry which is preliminary data.</text>
</comment>
<organism evidence="6 7">
    <name type="scientific">Cryptococcus neoformans Tu259-1</name>
    <dbReference type="NCBI Taxonomy" id="1230072"/>
    <lineage>
        <taxon>Eukaryota</taxon>
        <taxon>Fungi</taxon>
        <taxon>Dikarya</taxon>
        <taxon>Basidiomycota</taxon>
        <taxon>Agaricomycotina</taxon>
        <taxon>Tremellomycetes</taxon>
        <taxon>Tremellales</taxon>
        <taxon>Cryptococcaceae</taxon>
        <taxon>Cryptococcus</taxon>
        <taxon>Cryptococcus neoformans species complex</taxon>
    </lineage>
</organism>
<dbReference type="AlphaFoldDB" id="A0A854Q6K5"/>
<dbReference type="InterPro" id="IPR001876">
    <property type="entry name" value="Znf_RanBP2"/>
</dbReference>
<feature type="compositionally biased region" description="Polar residues" evidence="4">
    <location>
        <begin position="422"/>
        <end position="432"/>
    </location>
</feature>
<dbReference type="SUPFAM" id="SSF90209">
    <property type="entry name" value="Ran binding protein zinc finger-like"/>
    <property type="match status" value="1"/>
</dbReference>
<name>A0A854Q6K5_CRYNE</name>
<reference evidence="6 7" key="1">
    <citation type="submission" date="2017-06" db="EMBL/GenBank/DDBJ databases">
        <title>Global population genomics of the pathogenic fungus Cryptococcus neoformans var. grubii.</title>
        <authorList>
            <person name="Cuomo C."/>
            <person name="Litvintseva A."/>
            <person name="Chen Y."/>
            <person name="Young S."/>
            <person name="Zeng Q."/>
            <person name="Chapman S."/>
            <person name="Gujja S."/>
            <person name="Saif S."/>
            <person name="Birren B."/>
        </authorList>
    </citation>
    <scope>NUCLEOTIDE SEQUENCE [LARGE SCALE GENOMIC DNA]</scope>
    <source>
        <strain evidence="6 7">Tu259-1</strain>
    </source>
</reference>
<keyword evidence="3" id="KW-0862">Zinc</keyword>
<dbReference type="GO" id="GO:0008237">
    <property type="term" value="F:metallopeptidase activity"/>
    <property type="evidence" value="ECO:0007669"/>
    <property type="project" value="TreeGrafter"/>
</dbReference>
<dbReference type="OrthoDB" id="447842at2759"/>
<feature type="region of interest" description="Disordered" evidence="4">
    <location>
        <begin position="344"/>
        <end position="493"/>
    </location>
</feature>
<evidence type="ECO:0000259" key="5">
    <source>
        <dbReference type="PROSITE" id="PS51397"/>
    </source>
</evidence>
<feature type="compositionally biased region" description="Basic and acidic residues" evidence="4">
    <location>
        <begin position="379"/>
        <end position="392"/>
    </location>
</feature>
<dbReference type="Gene3D" id="2.30.30.380">
    <property type="entry name" value="Zn-finger domain of Sec23/24"/>
    <property type="match status" value="1"/>
</dbReference>
<feature type="region of interest" description="Disordered" evidence="4">
    <location>
        <begin position="215"/>
        <end position="260"/>
    </location>
</feature>
<feature type="domain" description="WLM" evidence="5">
    <location>
        <begin position="10"/>
        <end position="232"/>
    </location>
</feature>
<evidence type="ECO:0000313" key="6">
    <source>
        <dbReference type="EMBL" id="OXG13137.1"/>
    </source>
</evidence>
<gene>
    <name evidence="6" type="ORF">C361_06328</name>
</gene>
<feature type="compositionally biased region" description="Basic and acidic residues" evidence="4">
    <location>
        <begin position="237"/>
        <end position="250"/>
    </location>
</feature>
<feature type="compositionally biased region" description="Basic residues" evidence="4">
    <location>
        <begin position="218"/>
        <end position="227"/>
    </location>
</feature>
<evidence type="ECO:0000256" key="4">
    <source>
        <dbReference type="SAM" id="MobiDB-lite"/>
    </source>
</evidence>
<accession>A0A854Q6K5</accession>
<dbReference type="Proteomes" id="UP000199727">
    <property type="component" value="Unassembled WGS sequence"/>
</dbReference>
<dbReference type="InterPro" id="IPR036443">
    <property type="entry name" value="Znf_RanBP2_sf"/>
</dbReference>
<evidence type="ECO:0000256" key="2">
    <source>
        <dbReference type="ARBA" id="ARBA00022771"/>
    </source>
</evidence>
<dbReference type="InterPro" id="IPR013536">
    <property type="entry name" value="WLM_dom"/>
</dbReference>
<dbReference type="PROSITE" id="PS01358">
    <property type="entry name" value="ZF_RANBP2_1"/>
    <property type="match status" value="1"/>
</dbReference>
<dbReference type="InterPro" id="IPR053000">
    <property type="entry name" value="WSS1-like_metalloprotease"/>
</dbReference>
<evidence type="ECO:0000256" key="1">
    <source>
        <dbReference type="ARBA" id="ARBA00022723"/>
    </source>
</evidence>
<protein>
    <recommendedName>
        <fullName evidence="5">WLM domain-containing protein</fullName>
    </recommendedName>
</protein>
<sequence>MQAPQLRLNERQANPNPYVVFIRSLQNKADHTDAEDILRAVAAQMRTIMKERFMQIGTLEEAEFNRVVSQPRQTTGGLGKTDAAQFAGRNWNHGQSIELVLRGPSGRFLPMPYIISVMCHEMAHIEQMNHGPKFQKVRVYARRCTPPPPKKNTDPLMMQLMREIKADVAKLQARGYYGDGFWSDGKRLADSVRMGGEGLRPSDFPEYICGVSSSDAKKVRRGPRRQGNRTTGLVKGEASHRSGRQTEYRKKAGRRNNVDMGDNGLRLDGIRAITKQDREKRKAFVDDKIQMLTRGGMPLTRARKQAGEMWEQENPWWAESNTRSKVAKSKSAAALRAEAAEARLRALAGPSRDTKPKLETMSSDSEDEDDSDGEIEEIPDPHLSVEDRKKEMDEMDEEEKDGLRGGWEDYITPPSVHRPITSIYSSDSSETKPSAKRLPPESSGPSKIRKLQHQAPLPSTNKSIKEERPSDPGEPPSVLGRRSSPIISPAIPQVNKELGKGKDVFPREDGQPGWRCRLCTFINLMDHGRCDICQARPDGTLPEDVQSII</sequence>
<proteinExistence type="predicted"/>
<dbReference type="Pfam" id="PF08325">
    <property type="entry name" value="WLM"/>
    <property type="match status" value="1"/>
</dbReference>
<dbReference type="GO" id="GO:0006281">
    <property type="term" value="P:DNA repair"/>
    <property type="evidence" value="ECO:0007669"/>
    <property type="project" value="TreeGrafter"/>
</dbReference>
<evidence type="ECO:0000256" key="3">
    <source>
        <dbReference type="ARBA" id="ARBA00022833"/>
    </source>
</evidence>
<dbReference type="GO" id="GO:0008270">
    <property type="term" value="F:zinc ion binding"/>
    <property type="evidence" value="ECO:0007669"/>
    <property type="project" value="UniProtKB-KW"/>
</dbReference>
<evidence type="ECO:0000313" key="7">
    <source>
        <dbReference type="Proteomes" id="UP000199727"/>
    </source>
</evidence>
<keyword evidence="2" id="KW-0863">Zinc-finger</keyword>
<dbReference type="PANTHER" id="PTHR46622:SF1">
    <property type="entry name" value="DNA-DEPENDENT METALLOPROTEASE WSS1"/>
    <property type="match status" value="1"/>
</dbReference>
<dbReference type="GO" id="GO:0005634">
    <property type="term" value="C:nucleus"/>
    <property type="evidence" value="ECO:0007669"/>
    <property type="project" value="TreeGrafter"/>
</dbReference>
<dbReference type="PANTHER" id="PTHR46622">
    <property type="entry name" value="DNA-DEPENDENT METALLOPROTEASE WSS1"/>
    <property type="match status" value="1"/>
</dbReference>
<feature type="compositionally biased region" description="Acidic residues" evidence="4">
    <location>
        <begin position="364"/>
        <end position="378"/>
    </location>
</feature>